<keyword evidence="3" id="KW-1185">Reference proteome</keyword>
<proteinExistence type="predicted"/>
<keyword evidence="1" id="KW-1133">Transmembrane helix</keyword>
<organism evidence="2 3">
    <name type="scientific">Bursaphelenchus okinawaensis</name>
    <dbReference type="NCBI Taxonomy" id="465554"/>
    <lineage>
        <taxon>Eukaryota</taxon>
        <taxon>Metazoa</taxon>
        <taxon>Ecdysozoa</taxon>
        <taxon>Nematoda</taxon>
        <taxon>Chromadorea</taxon>
        <taxon>Rhabditida</taxon>
        <taxon>Tylenchina</taxon>
        <taxon>Tylenchomorpha</taxon>
        <taxon>Aphelenchoidea</taxon>
        <taxon>Aphelenchoididae</taxon>
        <taxon>Bursaphelenchus</taxon>
    </lineage>
</organism>
<keyword evidence="1" id="KW-0472">Membrane</keyword>
<feature type="transmembrane region" description="Helical" evidence="1">
    <location>
        <begin position="279"/>
        <end position="297"/>
    </location>
</feature>
<evidence type="ECO:0000313" key="3">
    <source>
        <dbReference type="Proteomes" id="UP000614601"/>
    </source>
</evidence>
<reference evidence="2" key="1">
    <citation type="submission" date="2020-09" db="EMBL/GenBank/DDBJ databases">
        <authorList>
            <person name="Kikuchi T."/>
        </authorList>
    </citation>
    <scope>NUCLEOTIDE SEQUENCE</scope>
    <source>
        <strain evidence="2">SH1</strain>
    </source>
</reference>
<feature type="transmembrane region" description="Helical" evidence="1">
    <location>
        <begin position="406"/>
        <end position="428"/>
    </location>
</feature>
<comment type="caution">
    <text evidence="2">The sequence shown here is derived from an EMBL/GenBank/DDBJ whole genome shotgun (WGS) entry which is preliminary data.</text>
</comment>
<dbReference type="EMBL" id="CAJFDH010000001">
    <property type="protein sequence ID" value="CAD5206134.1"/>
    <property type="molecule type" value="Genomic_DNA"/>
</dbReference>
<dbReference type="AlphaFoldDB" id="A0A811JRS5"/>
<dbReference type="OrthoDB" id="10627253at2759"/>
<evidence type="ECO:0000256" key="1">
    <source>
        <dbReference type="SAM" id="Phobius"/>
    </source>
</evidence>
<feature type="transmembrane region" description="Helical" evidence="1">
    <location>
        <begin position="318"/>
        <end position="338"/>
    </location>
</feature>
<feature type="transmembrane region" description="Helical" evidence="1">
    <location>
        <begin position="485"/>
        <end position="506"/>
    </location>
</feature>
<dbReference type="Proteomes" id="UP000783686">
    <property type="component" value="Unassembled WGS sequence"/>
</dbReference>
<name>A0A811JRS5_9BILA</name>
<dbReference type="Proteomes" id="UP000614601">
    <property type="component" value="Unassembled WGS sequence"/>
</dbReference>
<feature type="transmembrane region" description="Helical" evidence="1">
    <location>
        <begin position="440"/>
        <end position="465"/>
    </location>
</feature>
<keyword evidence="1" id="KW-0812">Transmembrane</keyword>
<protein>
    <submittedName>
        <fullName evidence="2">Uncharacterized protein</fullName>
    </submittedName>
</protein>
<gene>
    <name evidence="2" type="ORF">BOKJ2_LOCUS818</name>
</gene>
<evidence type="ECO:0000313" key="2">
    <source>
        <dbReference type="EMBL" id="CAD5206134.1"/>
    </source>
</evidence>
<accession>A0A811JRS5</accession>
<sequence>MQIFAERLEPELWCIVIKHVTIVEDTVILAMMNKYFYKLVNMDFKKLCYDHLVYRLEGETWAHAFLKLGGRLFNVIPSNKRFYAENTVCCPFTGKIAIKLEGGYVVLTNIDFALNEVKLLDFTSYTKEVTRVNMINRGKELLVRTHYFILVYDLHSMEVKGKYWQKDKFEFQIVQDGTIFDYYTKKEYKIDAVHPNGTINYVNAYDNSKYIGVHTRDNKLVIINTETDERHEVCKWTLKMVVVYVINENDSVLIQEGLAGRIYSIKQKQFVFNYSDHTWFLNSNAFFDSIGLFTFYNKQSTQWQTVKIDPSLRLSYRYQVYCSVFLLLTLLFAIVFLAPICTPLVPYEPCPVENEAVMKSIDVFGQNATVVNVNESFVRQQRSCLKLTYGDLLQVPDISKTDARSVVITFFVVMIAATTVDLFGAICTQCEKKVDSKLDFYIRAITIILSCIEFLQLMLCLFIYLKWTDLWGVENGIIPEMPVNIYAITLLVLLNFILSFVDSFVFTPRVDMVKVDNLRGTKRSYHLPGGGYETLNE</sequence>
<dbReference type="EMBL" id="CAJFCW020000001">
    <property type="protein sequence ID" value="CAG9080627.1"/>
    <property type="molecule type" value="Genomic_DNA"/>
</dbReference>